<keyword evidence="3" id="KW-1185">Reference proteome</keyword>
<feature type="region of interest" description="Disordered" evidence="1">
    <location>
        <begin position="24"/>
        <end position="45"/>
    </location>
</feature>
<gene>
    <name evidence="2" type="ORF">WN985_17175</name>
</gene>
<name>A0ABZ3BFU5_BURPY</name>
<dbReference type="Proteomes" id="UP001484179">
    <property type="component" value="Chromosome 1"/>
</dbReference>
<proteinExistence type="predicted"/>
<evidence type="ECO:0000313" key="3">
    <source>
        <dbReference type="Proteomes" id="UP001484179"/>
    </source>
</evidence>
<evidence type="ECO:0000256" key="1">
    <source>
        <dbReference type="SAM" id="MobiDB-lite"/>
    </source>
</evidence>
<sequence length="196" mass="21296">MSDAPFGITPVAWAPASFSDAAPDVTSTSASGKEQLHAWRRAQKPTKEEIEMREAVTVANYAEPDVAVLPGQAVTREVLQAIQAKERLRKLIVRFAKEGFCKGGEELKITESTAEVASLVVNLLPPAASLPKIVPSEEGALTVVWDRLDDPVILIISGWRLDIVTAAATPRAEYYDNVVFDGDRLPEELTEAISKN</sequence>
<reference evidence="2 3" key="1">
    <citation type="submission" date="2024-04" db="EMBL/GenBank/DDBJ databases">
        <title>Biological Control Activity of Plant Growth Promoting Rhizobacteria Burkholderia pyrrocinia BX1 against Tobacco black shank Introduction Tobacco black shank (TBS) caused by the oomycete Phytophthora. nicotianae (P. nicotianae) has become a destructive soil.</title>
        <authorList>
            <person name="Liu X."/>
            <person name="Shu C."/>
        </authorList>
    </citation>
    <scope>NUCLEOTIDE SEQUENCE [LARGE SCALE GENOMIC DNA]</scope>
    <source>
        <strain evidence="2 3">BX1</strain>
    </source>
</reference>
<protein>
    <submittedName>
        <fullName evidence="2">Uncharacterized protein</fullName>
    </submittedName>
</protein>
<organism evidence="2 3">
    <name type="scientific">Burkholderia pyrrocinia</name>
    <name type="common">Pseudomonas pyrrocinia</name>
    <dbReference type="NCBI Taxonomy" id="60550"/>
    <lineage>
        <taxon>Bacteria</taxon>
        <taxon>Pseudomonadati</taxon>
        <taxon>Pseudomonadota</taxon>
        <taxon>Betaproteobacteria</taxon>
        <taxon>Burkholderiales</taxon>
        <taxon>Burkholderiaceae</taxon>
        <taxon>Burkholderia</taxon>
        <taxon>Burkholderia cepacia complex</taxon>
    </lineage>
</organism>
<dbReference type="RefSeq" id="WP_342308228.1">
    <property type="nucleotide sequence ID" value="NZ_CP150849.1"/>
</dbReference>
<evidence type="ECO:0000313" key="2">
    <source>
        <dbReference type="EMBL" id="WZW54092.1"/>
    </source>
</evidence>
<accession>A0ABZ3BFU5</accession>
<dbReference type="EMBL" id="CP150849">
    <property type="protein sequence ID" value="WZW54092.1"/>
    <property type="molecule type" value="Genomic_DNA"/>
</dbReference>